<protein>
    <submittedName>
        <fullName evidence="2">AlNc14C19G2004 protein</fullName>
    </submittedName>
</protein>
<evidence type="ECO:0000256" key="1">
    <source>
        <dbReference type="SAM" id="MobiDB-lite"/>
    </source>
</evidence>
<accession>F0W533</accession>
<feature type="compositionally biased region" description="Polar residues" evidence="1">
    <location>
        <begin position="305"/>
        <end position="314"/>
    </location>
</feature>
<dbReference type="HOGENOM" id="CLU_726488_0_0_1"/>
<reference evidence="2" key="2">
    <citation type="submission" date="2011-02" db="EMBL/GenBank/DDBJ databases">
        <authorList>
            <person name="MacLean D."/>
        </authorList>
    </citation>
    <scope>NUCLEOTIDE SEQUENCE</scope>
</reference>
<evidence type="ECO:0000313" key="2">
    <source>
        <dbReference type="EMBL" id="CCA16224.1"/>
    </source>
</evidence>
<dbReference type="EMBL" id="FR824064">
    <property type="protein sequence ID" value="CCA16224.1"/>
    <property type="molecule type" value="Genomic_DNA"/>
</dbReference>
<name>F0W533_9STRA</name>
<proteinExistence type="predicted"/>
<sequence length="381" mass="42192">MDSSSFITSKSTKDIIKDAEESVAFLDSMLAQSDAFEKAHALYRSDDGEDANSDSMIEAFECKGYTDANVISDSNASGADLSESQSSGPLWESYRMEKDNRATMESGNGDENDVGSAFNAMLRDLCNDIMYFSLRMCDVTHTKLCKISSALKVCREKSLDESNSITEGDGDFSSSEDSQCSHQCMQITRVAIAVDTIRLLLSRYDERKVVAALTTSTRKVLNRFTLESGVEPLVGFPATLTTTNIATVLLDARRLLVLQNSSSNGQWMSMQSRKNVKKSETRSPKQASADRNGKVHIGSHKDTGTTHPSPQSAKRSILHRDGDHILLKEHLFRYQSRPKAQYGLSNFKISSQPNDTSSTAAIRRQKAMQFSKKLSMQHKCI</sequence>
<reference evidence="2" key="1">
    <citation type="journal article" date="2011" name="PLoS Biol.">
        <title>Gene gain and loss during evolution of obligate parasitism in the white rust pathogen of Arabidopsis thaliana.</title>
        <authorList>
            <person name="Kemen E."/>
            <person name="Gardiner A."/>
            <person name="Schultz-Larsen T."/>
            <person name="Kemen A.C."/>
            <person name="Balmuth A.L."/>
            <person name="Robert-Seilaniantz A."/>
            <person name="Bailey K."/>
            <person name="Holub E."/>
            <person name="Studholme D.J."/>
            <person name="Maclean D."/>
            <person name="Jones J.D."/>
        </authorList>
    </citation>
    <scope>NUCLEOTIDE SEQUENCE</scope>
</reference>
<feature type="region of interest" description="Disordered" evidence="1">
    <location>
        <begin position="266"/>
        <end position="315"/>
    </location>
</feature>
<dbReference type="AlphaFoldDB" id="F0W533"/>
<organism evidence="2">
    <name type="scientific">Albugo laibachii Nc14</name>
    <dbReference type="NCBI Taxonomy" id="890382"/>
    <lineage>
        <taxon>Eukaryota</taxon>
        <taxon>Sar</taxon>
        <taxon>Stramenopiles</taxon>
        <taxon>Oomycota</taxon>
        <taxon>Peronosporomycetes</taxon>
        <taxon>Albuginales</taxon>
        <taxon>Albuginaceae</taxon>
        <taxon>Albugo</taxon>
    </lineage>
</organism>
<gene>
    <name evidence="2" type="primary">AlNc14C19G2004</name>
    <name evidence="2" type="ORF">ALNC14_023670</name>
</gene>